<keyword evidence="2" id="KW-0560">Oxidoreductase</keyword>
<protein>
    <submittedName>
        <fullName evidence="7">27kDa outer membrane protein</fullName>
    </submittedName>
</protein>
<feature type="signal peptide" evidence="5">
    <location>
        <begin position="1"/>
        <end position="22"/>
    </location>
</feature>
<dbReference type="SUPFAM" id="SSF52833">
    <property type="entry name" value="Thioredoxin-like"/>
    <property type="match status" value="1"/>
</dbReference>
<dbReference type="PROSITE" id="PS51352">
    <property type="entry name" value="THIOREDOXIN_2"/>
    <property type="match status" value="1"/>
</dbReference>
<dbReference type="InterPro" id="IPR001853">
    <property type="entry name" value="DSBA-like_thioredoxin_dom"/>
</dbReference>
<dbReference type="Pfam" id="PF01323">
    <property type="entry name" value="DSBA"/>
    <property type="match status" value="1"/>
</dbReference>
<keyword evidence="3" id="KW-1015">Disulfide bond</keyword>
<sequence>MRRTAALLTLLTVLAPAPAALAEPAAEKAEMEAVVRDLLRREPELVVEALTLFQAKQKAEAELAKQRVLTERADEIFRNPDDPITGNPDGDVTVVEFFDYQCPYCKRVEPIVQELLEGDGNIRYVSKEFPILGPESVFAARAALASREQDLYQPFSDRLMEHGGDFTEEAVMSIAREVGLDVDQLRGDMAAQSGEIDRIISRNRALAQDLGITGTPAFVIGERLIPGAVDLATLEKAVADVRENKTKKGATN</sequence>
<dbReference type="STRING" id="1238182.C882_0639"/>
<dbReference type="Pfam" id="PF18312">
    <property type="entry name" value="ScsC_N"/>
    <property type="match status" value="1"/>
</dbReference>
<comment type="caution">
    <text evidence="7">The sequence shown here is derived from an EMBL/GenBank/DDBJ whole genome shotgun (WGS) entry which is preliminary data.</text>
</comment>
<dbReference type="PANTHER" id="PTHR13887:SF14">
    <property type="entry name" value="DISULFIDE BOND FORMATION PROTEIN D"/>
    <property type="match status" value="1"/>
</dbReference>
<dbReference type="Proteomes" id="UP000009881">
    <property type="component" value="Unassembled WGS sequence"/>
</dbReference>
<dbReference type="InterPro" id="IPR041205">
    <property type="entry name" value="ScsC_N"/>
</dbReference>
<dbReference type="OrthoDB" id="9780147at2"/>
<proteinExistence type="predicted"/>
<dbReference type="InterPro" id="IPR036249">
    <property type="entry name" value="Thioredoxin-like_sf"/>
</dbReference>
<accession>K9HJU7</accession>
<dbReference type="Gene3D" id="3.40.30.10">
    <property type="entry name" value="Glutaredoxin"/>
    <property type="match status" value="1"/>
</dbReference>
<evidence type="ECO:0000256" key="5">
    <source>
        <dbReference type="SAM" id="SignalP"/>
    </source>
</evidence>
<evidence type="ECO:0000313" key="7">
    <source>
        <dbReference type="EMBL" id="EKV28876.1"/>
    </source>
</evidence>
<keyword evidence="1 5" id="KW-0732">Signal</keyword>
<reference evidence="7 8" key="1">
    <citation type="journal article" date="2013" name="Genome Announc.">
        <title>Draft Genome Sequence of an Alphaproteobacterium, Caenispirillum salinarum AK4(T), Isolated from a Solar Saltern.</title>
        <authorList>
            <person name="Khatri I."/>
            <person name="Singh A."/>
            <person name="Korpole S."/>
            <person name="Pinnaka A.K."/>
            <person name="Subramanian S."/>
        </authorList>
    </citation>
    <scope>NUCLEOTIDE SEQUENCE [LARGE SCALE GENOMIC DNA]</scope>
    <source>
        <strain evidence="7 8">AK4</strain>
    </source>
</reference>
<evidence type="ECO:0000256" key="2">
    <source>
        <dbReference type="ARBA" id="ARBA00023002"/>
    </source>
</evidence>
<organism evidence="7 8">
    <name type="scientific">Caenispirillum salinarum AK4</name>
    <dbReference type="NCBI Taxonomy" id="1238182"/>
    <lineage>
        <taxon>Bacteria</taxon>
        <taxon>Pseudomonadati</taxon>
        <taxon>Pseudomonadota</taxon>
        <taxon>Alphaproteobacteria</taxon>
        <taxon>Rhodospirillales</taxon>
        <taxon>Novispirillaceae</taxon>
        <taxon>Caenispirillum</taxon>
    </lineage>
</organism>
<evidence type="ECO:0000256" key="4">
    <source>
        <dbReference type="ARBA" id="ARBA00023284"/>
    </source>
</evidence>
<feature type="domain" description="Thioredoxin" evidence="6">
    <location>
        <begin position="11"/>
        <end position="243"/>
    </location>
</feature>
<dbReference type="AlphaFoldDB" id="K9HJU7"/>
<dbReference type="GO" id="GO:0016491">
    <property type="term" value="F:oxidoreductase activity"/>
    <property type="evidence" value="ECO:0007669"/>
    <property type="project" value="UniProtKB-KW"/>
</dbReference>
<dbReference type="CDD" id="cd03023">
    <property type="entry name" value="DsbA_Com1_like"/>
    <property type="match status" value="1"/>
</dbReference>
<dbReference type="eggNOG" id="COG1651">
    <property type="taxonomic scope" value="Bacteria"/>
</dbReference>
<dbReference type="EMBL" id="ANHY01000014">
    <property type="protein sequence ID" value="EKV28876.1"/>
    <property type="molecule type" value="Genomic_DNA"/>
</dbReference>
<dbReference type="PANTHER" id="PTHR13887">
    <property type="entry name" value="GLUTATHIONE S-TRANSFERASE KAPPA"/>
    <property type="match status" value="1"/>
</dbReference>
<dbReference type="InterPro" id="IPR013766">
    <property type="entry name" value="Thioredoxin_domain"/>
</dbReference>
<keyword evidence="4" id="KW-0676">Redox-active center</keyword>
<evidence type="ECO:0000256" key="1">
    <source>
        <dbReference type="ARBA" id="ARBA00022729"/>
    </source>
</evidence>
<name>K9HJU7_9PROT</name>
<evidence type="ECO:0000313" key="8">
    <source>
        <dbReference type="Proteomes" id="UP000009881"/>
    </source>
</evidence>
<keyword evidence="8" id="KW-1185">Reference proteome</keyword>
<evidence type="ECO:0000259" key="6">
    <source>
        <dbReference type="PROSITE" id="PS51352"/>
    </source>
</evidence>
<gene>
    <name evidence="7" type="ORF">C882_0639</name>
</gene>
<feature type="chain" id="PRO_5003930159" evidence="5">
    <location>
        <begin position="23"/>
        <end position="252"/>
    </location>
</feature>
<dbReference type="RefSeq" id="WP_009541297.1">
    <property type="nucleotide sequence ID" value="NZ_ANHY01000014.1"/>
</dbReference>
<evidence type="ECO:0000256" key="3">
    <source>
        <dbReference type="ARBA" id="ARBA00023157"/>
    </source>
</evidence>